<organism evidence="3 4">
    <name type="scientific">Didymodactylos carnosus</name>
    <dbReference type="NCBI Taxonomy" id="1234261"/>
    <lineage>
        <taxon>Eukaryota</taxon>
        <taxon>Metazoa</taxon>
        <taxon>Spiralia</taxon>
        <taxon>Gnathifera</taxon>
        <taxon>Rotifera</taxon>
        <taxon>Eurotatoria</taxon>
        <taxon>Bdelloidea</taxon>
        <taxon>Philodinida</taxon>
        <taxon>Philodinidae</taxon>
        <taxon>Didymodactylos</taxon>
    </lineage>
</organism>
<accession>A0A8S2SPY0</accession>
<evidence type="ECO:0000313" key="4">
    <source>
        <dbReference type="Proteomes" id="UP000682733"/>
    </source>
</evidence>
<proteinExistence type="predicted"/>
<feature type="region of interest" description="Disordered" evidence="1">
    <location>
        <begin position="111"/>
        <end position="193"/>
    </location>
</feature>
<reference evidence="3" key="1">
    <citation type="submission" date="2021-02" db="EMBL/GenBank/DDBJ databases">
        <authorList>
            <person name="Nowell W R."/>
        </authorList>
    </citation>
    <scope>NUCLEOTIDE SEQUENCE</scope>
</reference>
<comment type="caution">
    <text evidence="3">The sequence shown here is derived from an EMBL/GenBank/DDBJ whole genome shotgun (WGS) entry which is preliminary data.</text>
</comment>
<dbReference type="Proteomes" id="UP000677228">
    <property type="component" value="Unassembled WGS sequence"/>
</dbReference>
<gene>
    <name evidence="2" type="ORF">OVA965_LOCUS34550</name>
    <name evidence="3" type="ORF">TMI583_LOCUS35475</name>
</gene>
<sequence>MAIIAILTARALRRERVYFDRSNPLDFMTEKQFLARYRFPKQAVLDLLNEIEPHLQRPISRNHAIPPVFQVLTALRFYASGEVSVTGISDGVDTDSQYNLQENDLFTTAQLTQSSSSSKLTQPSSSSSTTTTTSQPSFSSSTTTRTPLGLSRLSNELLSNNSGLRPKRPICEIDNDENTESSFEQGEVLEPGQ</sequence>
<evidence type="ECO:0000313" key="3">
    <source>
        <dbReference type="EMBL" id="CAF4239704.1"/>
    </source>
</evidence>
<feature type="compositionally biased region" description="Low complexity" evidence="1">
    <location>
        <begin position="111"/>
        <end position="164"/>
    </location>
</feature>
<name>A0A8S2SPY0_9BILA</name>
<evidence type="ECO:0000256" key="1">
    <source>
        <dbReference type="SAM" id="MobiDB-lite"/>
    </source>
</evidence>
<dbReference type="EMBL" id="CAJNOK010029125">
    <property type="protein sequence ID" value="CAF1443871.1"/>
    <property type="molecule type" value="Genomic_DNA"/>
</dbReference>
<protein>
    <submittedName>
        <fullName evidence="3">Uncharacterized protein</fullName>
    </submittedName>
</protein>
<dbReference type="AlphaFoldDB" id="A0A8S2SPY0"/>
<evidence type="ECO:0000313" key="2">
    <source>
        <dbReference type="EMBL" id="CAF1443871.1"/>
    </source>
</evidence>
<dbReference type="EMBL" id="CAJOBA010050943">
    <property type="protein sequence ID" value="CAF4239704.1"/>
    <property type="molecule type" value="Genomic_DNA"/>
</dbReference>
<dbReference type="Proteomes" id="UP000682733">
    <property type="component" value="Unassembled WGS sequence"/>
</dbReference>
<feature type="non-terminal residue" evidence="3">
    <location>
        <position position="193"/>
    </location>
</feature>